<dbReference type="OrthoDB" id="3194410at2759"/>
<reference evidence="2" key="2">
    <citation type="submission" date="2015-01" db="EMBL/GenBank/DDBJ databases">
        <title>Evolutionary Origins and Diversification of the Mycorrhizal Mutualists.</title>
        <authorList>
            <consortium name="DOE Joint Genome Institute"/>
            <consortium name="Mycorrhizal Genomics Consortium"/>
            <person name="Kohler A."/>
            <person name="Kuo A."/>
            <person name="Nagy L.G."/>
            <person name="Floudas D."/>
            <person name="Copeland A."/>
            <person name="Barry K.W."/>
            <person name="Cichocki N."/>
            <person name="Veneault-Fourrey C."/>
            <person name="LaButti K."/>
            <person name="Lindquist E.A."/>
            <person name="Lipzen A."/>
            <person name="Lundell T."/>
            <person name="Morin E."/>
            <person name="Murat C."/>
            <person name="Riley R."/>
            <person name="Ohm R."/>
            <person name="Sun H."/>
            <person name="Tunlid A."/>
            <person name="Henrissat B."/>
            <person name="Grigoriev I.V."/>
            <person name="Hibbett D.S."/>
            <person name="Martin F."/>
        </authorList>
    </citation>
    <scope>NUCLEOTIDE SEQUENCE [LARGE SCALE GENOMIC DNA]</scope>
    <source>
        <strain evidence="2">MUT 4182</strain>
    </source>
</reference>
<protein>
    <recommendedName>
        <fullName evidence="3">F-box domain-containing protein</fullName>
    </recommendedName>
</protein>
<dbReference type="HOGENOM" id="CLU_842489_0_0_1"/>
<accession>A0A0C3QUS0</accession>
<name>A0A0C3QUS0_9AGAM</name>
<dbReference type="AlphaFoldDB" id="A0A0C3QUS0"/>
<dbReference type="SUPFAM" id="SSF52047">
    <property type="entry name" value="RNI-like"/>
    <property type="match status" value="1"/>
</dbReference>
<sequence>MDPLSFANFRKLELHYSQMPNWLAVTPTQLTHLTLMGAKGRPPPVTTLDQDDDTYVTPDPTPFKFPDDRTLTFLSPSIGGLQYLNVSCCVDISAAGLQRVLHSVPELRYLALHFCQKIDIAAAVARRPDLRKLKHLTLNCKIRCGATITSFSAYSGENRSQAIIGLLSPEPPTAQPAEPVVMPSYSHSVAAFDPNKLRATPMPRSTLPIPIPSDNLPPGPSLESITISGQTTLWERRILLPGFVSSHCKTLKKICLEENMIDIAELTSVCEKCQELEELWVKNPSDLHDPTLTESILAKAGKLRLVVHATGRYFIKRLPNKTDTIELVLV</sequence>
<organism evidence="1 2">
    <name type="scientific">Tulasnella calospora MUT 4182</name>
    <dbReference type="NCBI Taxonomy" id="1051891"/>
    <lineage>
        <taxon>Eukaryota</taxon>
        <taxon>Fungi</taxon>
        <taxon>Dikarya</taxon>
        <taxon>Basidiomycota</taxon>
        <taxon>Agaricomycotina</taxon>
        <taxon>Agaricomycetes</taxon>
        <taxon>Cantharellales</taxon>
        <taxon>Tulasnellaceae</taxon>
        <taxon>Tulasnella</taxon>
    </lineage>
</organism>
<dbReference type="Proteomes" id="UP000054248">
    <property type="component" value="Unassembled WGS sequence"/>
</dbReference>
<reference evidence="1 2" key="1">
    <citation type="submission" date="2014-04" db="EMBL/GenBank/DDBJ databases">
        <authorList>
            <consortium name="DOE Joint Genome Institute"/>
            <person name="Kuo A."/>
            <person name="Girlanda M."/>
            <person name="Perotto S."/>
            <person name="Kohler A."/>
            <person name="Nagy L.G."/>
            <person name="Floudas D."/>
            <person name="Copeland A."/>
            <person name="Barry K.W."/>
            <person name="Cichocki N."/>
            <person name="Veneault-Fourrey C."/>
            <person name="LaButti K."/>
            <person name="Lindquist E.A."/>
            <person name="Lipzen A."/>
            <person name="Lundell T."/>
            <person name="Morin E."/>
            <person name="Murat C."/>
            <person name="Sun H."/>
            <person name="Tunlid A."/>
            <person name="Henrissat B."/>
            <person name="Grigoriev I.V."/>
            <person name="Hibbett D.S."/>
            <person name="Martin F."/>
            <person name="Nordberg H.P."/>
            <person name="Cantor M.N."/>
            <person name="Hua S.X."/>
        </authorList>
    </citation>
    <scope>NUCLEOTIDE SEQUENCE [LARGE SCALE GENOMIC DNA]</scope>
    <source>
        <strain evidence="1 2">MUT 4182</strain>
    </source>
</reference>
<evidence type="ECO:0000313" key="2">
    <source>
        <dbReference type="Proteomes" id="UP000054248"/>
    </source>
</evidence>
<evidence type="ECO:0008006" key="3">
    <source>
        <dbReference type="Google" id="ProtNLM"/>
    </source>
</evidence>
<evidence type="ECO:0000313" key="1">
    <source>
        <dbReference type="EMBL" id="KIO33191.1"/>
    </source>
</evidence>
<dbReference type="InterPro" id="IPR032675">
    <property type="entry name" value="LRR_dom_sf"/>
</dbReference>
<keyword evidence="2" id="KW-1185">Reference proteome</keyword>
<dbReference type="Gene3D" id="3.80.10.10">
    <property type="entry name" value="Ribonuclease Inhibitor"/>
    <property type="match status" value="1"/>
</dbReference>
<dbReference type="EMBL" id="KN822950">
    <property type="protein sequence ID" value="KIO33191.1"/>
    <property type="molecule type" value="Genomic_DNA"/>
</dbReference>
<proteinExistence type="predicted"/>
<gene>
    <name evidence="1" type="ORF">M407DRAFT_205172</name>
</gene>